<proteinExistence type="predicted"/>
<evidence type="ECO:0000313" key="7">
    <source>
        <dbReference type="EMBL" id="CBK19627.2"/>
    </source>
</evidence>
<dbReference type="MEROPS" id="C02.029"/>
<dbReference type="EMBL" id="FN668638">
    <property type="protein sequence ID" value="CBK19627.2"/>
    <property type="molecule type" value="Genomic_DNA"/>
</dbReference>
<dbReference type="OrthoDB" id="167576at2759"/>
<keyword evidence="2 5" id="KW-0378">Hydrolase</keyword>
<dbReference type="Gene3D" id="2.60.120.380">
    <property type="match status" value="1"/>
</dbReference>
<organism evidence="7">
    <name type="scientific">Blastocystis hominis</name>
    <dbReference type="NCBI Taxonomy" id="12968"/>
    <lineage>
        <taxon>Eukaryota</taxon>
        <taxon>Sar</taxon>
        <taxon>Stramenopiles</taxon>
        <taxon>Bigyra</taxon>
        <taxon>Opalozoa</taxon>
        <taxon>Opalinata</taxon>
        <taxon>Blastocystidae</taxon>
        <taxon>Blastocystis</taxon>
    </lineage>
</organism>
<reference evidence="7" key="1">
    <citation type="submission" date="2010-02" db="EMBL/GenBank/DDBJ databases">
        <title>Sequencing and annotation of the Blastocystis hominis genome.</title>
        <authorList>
            <person name="Wincker P."/>
        </authorList>
    </citation>
    <scope>NUCLEOTIDE SEQUENCE</scope>
    <source>
        <strain evidence="7">Singapore isolate B</strain>
    </source>
</reference>
<feature type="domain" description="Calpain catalytic" evidence="6">
    <location>
        <begin position="55"/>
        <end position="312"/>
    </location>
</feature>
<dbReference type="InParanoid" id="D8LUY8"/>
<evidence type="ECO:0000256" key="3">
    <source>
        <dbReference type="ARBA" id="ARBA00022807"/>
    </source>
</evidence>
<dbReference type="Pfam" id="PF00648">
    <property type="entry name" value="Peptidase_C2"/>
    <property type="match status" value="1"/>
</dbReference>
<dbReference type="PANTHER" id="PTHR46143:SF1">
    <property type="entry name" value="CALPAIN-7"/>
    <property type="match status" value="1"/>
</dbReference>
<evidence type="ECO:0000313" key="8">
    <source>
        <dbReference type="Proteomes" id="UP000008312"/>
    </source>
</evidence>
<dbReference type="RefSeq" id="XP_012893675.1">
    <property type="nucleotide sequence ID" value="XM_013038221.1"/>
</dbReference>
<keyword evidence="3 5" id="KW-0788">Thiol protease</keyword>
<evidence type="ECO:0000256" key="1">
    <source>
        <dbReference type="ARBA" id="ARBA00022670"/>
    </source>
</evidence>
<keyword evidence="1 5" id="KW-0645">Protease</keyword>
<name>D8LUY8_BLAHO</name>
<evidence type="ECO:0000256" key="2">
    <source>
        <dbReference type="ARBA" id="ARBA00022801"/>
    </source>
</evidence>
<dbReference type="PRINTS" id="PR00704">
    <property type="entry name" value="CALPAIN"/>
</dbReference>
<dbReference type="PANTHER" id="PTHR46143">
    <property type="entry name" value="CALPAIN-7"/>
    <property type="match status" value="1"/>
</dbReference>
<sequence>MYKDNYNYQLPPDLVQKGCYFEDPYRVFDSVCIINGALDPFCVVQVCFFSLIHSQNSVNDCTIISSMISCALYESRFKKPLISGIIYPQANSRPTVNRFGKYYIRLFFNGIPRRVEVDHRILVKPSHKLVGTFSRENGELWPSLIEKAFLKAHGGFGYRGGNGCQDTYILTGWIPENIHLKEEKESSINQIWTRLYRAFRAGDCIITAGTSPGLTDADEKRLGLANSHCYCVCRLEEVEGHRLIQLRNPWGSISWKGRFCYQDRQSWTPAMQKLCPDYMRRATDPSFDDGLFWMELSDFLKYFKGFNVNWAPNLLPKSCTFHEAYTNTYQGVESDTQDMSQSPQYIMEFTNPTQFNQPVYVMLSRHYTQYFQLLGNENYRVLLSVQLFEIDKPRLVVKNADVIRRIEPEIIFTNTPYDFAKVYVPPGRHIYCAIVLTVKEGPENNQRFNFTIQFRYPNTLQGQIKHVNDYPQYHFTWRVGGAWDQANNGGRRSLQKYDRNPTYLFSLPNPISVIFYLESVRNKTISIHLCLFRKSDWEAGRFDQIIEDSGDYRNYSCSFRAELPPGEYALVASSYPFNHSRESFTADSAIRNMEPTQSAREHRFRSLRLSETRFTLRCLS</sequence>
<dbReference type="SMART" id="SM00230">
    <property type="entry name" value="CysPc"/>
    <property type="match status" value="1"/>
</dbReference>
<feature type="active site" evidence="4 5">
    <location>
        <position position="61"/>
    </location>
</feature>
<dbReference type="InterPro" id="IPR036213">
    <property type="entry name" value="Calpain_III_sf"/>
</dbReference>
<evidence type="ECO:0000259" key="6">
    <source>
        <dbReference type="PROSITE" id="PS50203"/>
    </source>
</evidence>
<evidence type="ECO:0000256" key="4">
    <source>
        <dbReference type="PIRSR" id="PIRSR622684-1"/>
    </source>
</evidence>
<dbReference type="GO" id="GO:0006508">
    <property type="term" value="P:proteolysis"/>
    <property type="evidence" value="ECO:0007669"/>
    <property type="project" value="UniProtKB-KW"/>
</dbReference>
<feature type="active site" evidence="4 5">
    <location>
        <position position="248"/>
    </location>
</feature>
<evidence type="ECO:0000256" key="5">
    <source>
        <dbReference type="PROSITE-ProRule" id="PRU00239"/>
    </source>
</evidence>
<dbReference type="InterPro" id="IPR022684">
    <property type="entry name" value="Calpain_cysteine_protease"/>
</dbReference>
<dbReference type="PROSITE" id="PS50203">
    <property type="entry name" value="CALPAIN_CAT"/>
    <property type="match status" value="1"/>
</dbReference>
<protein>
    <recommendedName>
        <fullName evidence="6">Calpain catalytic domain-containing protein</fullName>
    </recommendedName>
</protein>
<dbReference type="InterPro" id="IPR051297">
    <property type="entry name" value="PalB/RIM13"/>
</dbReference>
<accession>D8LUY8</accession>
<feature type="active site" evidence="4 5">
    <location>
        <position position="228"/>
    </location>
</feature>
<keyword evidence="8" id="KW-1185">Reference proteome</keyword>
<gene>
    <name evidence="7" type="ORF">GSBLH_T00000078001</name>
</gene>
<dbReference type="Proteomes" id="UP000008312">
    <property type="component" value="Unassembled WGS sequence"/>
</dbReference>
<dbReference type="GeneID" id="24917400"/>
<dbReference type="SUPFAM" id="SSF49758">
    <property type="entry name" value="Calpain large subunit, middle domain (domain III)"/>
    <property type="match status" value="1"/>
</dbReference>
<dbReference type="SUPFAM" id="SSF54001">
    <property type="entry name" value="Cysteine proteinases"/>
    <property type="match status" value="1"/>
</dbReference>
<dbReference type="GO" id="GO:0004198">
    <property type="term" value="F:calcium-dependent cysteine-type endopeptidase activity"/>
    <property type="evidence" value="ECO:0007669"/>
    <property type="project" value="InterPro"/>
</dbReference>
<dbReference type="InterPro" id="IPR038765">
    <property type="entry name" value="Papain-like_cys_pep_sf"/>
</dbReference>
<dbReference type="Gene3D" id="3.90.70.10">
    <property type="entry name" value="Cysteine proteinases"/>
    <property type="match status" value="1"/>
</dbReference>
<dbReference type="InterPro" id="IPR001300">
    <property type="entry name" value="Peptidase_C2_calpain_cat"/>
</dbReference>
<dbReference type="AlphaFoldDB" id="D8LUY8"/>